<reference evidence="2" key="1">
    <citation type="journal article" date="2023" name="G3 (Bethesda)">
        <title>Genome assembly and association tests identify interacting loci associated with vigor, precocity, and sex in interspecific pistachio rootstocks.</title>
        <authorList>
            <person name="Palmer W."/>
            <person name="Jacygrad E."/>
            <person name="Sagayaradj S."/>
            <person name="Cavanaugh K."/>
            <person name="Han R."/>
            <person name="Bertier L."/>
            <person name="Beede B."/>
            <person name="Kafkas S."/>
            <person name="Golino D."/>
            <person name="Preece J."/>
            <person name="Michelmore R."/>
        </authorList>
    </citation>
    <scope>NUCLEOTIDE SEQUENCE [LARGE SCALE GENOMIC DNA]</scope>
</reference>
<organism evidence="1 2">
    <name type="scientific">Pistacia integerrima</name>
    <dbReference type="NCBI Taxonomy" id="434235"/>
    <lineage>
        <taxon>Eukaryota</taxon>
        <taxon>Viridiplantae</taxon>
        <taxon>Streptophyta</taxon>
        <taxon>Embryophyta</taxon>
        <taxon>Tracheophyta</taxon>
        <taxon>Spermatophyta</taxon>
        <taxon>Magnoliopsida</taxon>
        <taxon>eudicotyledons</taxon>
        <taxon>Gunneridae</taxon>
        <taxon>Pentapetalae</taxon>
        <taxon>rosids</taxon>
        <taxon>malvids</taxon>
        <taxon>Sapindales</taxon>
        <taxon>Anacardiaceae</taxon>
        <taxon>Pistacia</taxon>
    </lineage>
</organism>
<evidence type="ECO:0000313" key="1">
    <source>
        <dbReference type="EMBL" id="KAJ0016495.1"/>
    </source>
</evidence>
<comment type="caution">
    <text evidence="1">The sequence shown here is derived from an EMBL/GenBank/DDBJ whole genome shotgun (WGS) entry which is preliminary data.</text>
</comment>
<protein>
    <submittedName>
        <fullName evidence="1">Uncharacterized protein</fullName>
    </submittedName>
</protein>
<accession>A0ACC0XEE5</accession>
<proteinExistence type="predicted"/>
<name>A0ACC0XEE5_9ROSI</name>
<keyword evidence="2" id="KW-1185">Reference proteome</keyword>
<dbReference type="EMBL" id="CM047747">
    <property type="protein sequence ID" value="KAJ0016495.1"/>
    <property type="molecule type" value="Genomic_DNA"/>
</dbReference>
<gene>
    <name evidence="1" type="ORF">Pint_11490</name>
</gene>
<sequence length="271" mass="30299">MSSMNPKGVDVALVSAFELNELMRKVKGFMDLSFAIKCGGGDVMKVDKIVYEADDYDLVTGTTIPELYRISRQFPGSLRYYGLSLENGPYNVKFTGKFWEPSGQRRQVGIEEQLQRQVMLWSTMSNVVNMPAGDIEVETFTSKPSYLTDWNYKDITNSLLSEDIVTSSSTRSYSRKKSHCDSATDLSPRVDPLLSPKKVTRFSDIIAEGRHTVFSYFTPTVGIGRNKNQTGLIVGFSIALASFGLVLIFLVLYMRINRDNDDAGAESAKEI</sequence>
<dbReference type="Proteomes" id="UP001163603">
    <property type="component" value="Chromosome 12"/>
</dbReference>
<evidence type="ECO:0000313" key="2">
    <source>
        <dbReference type="Proteomes" id="UP001163603"/>
    </source>
</evidence>